<name>A0A9N9IKU8_9GLOM</name>
<sequence length="197" mass="22734">GSLHSTEDYVNALKSLINISEVETYLKTQVLIAPMDYPGQLHIWRAITHLLKSQDSSGIPEQVLHIILMIGPLYISLNSRETVFLLNYDFFDLLFYAVFGRNKILAKKPKPYKINLILEIAYQGWSRVCSIVMQKFEHSKDPEVRYLINLLDNVVSLVLEFYSLSFAAEIGKHILKQCFAFGPFFININEDIIINYQ</sequence>
<feature type="non-terminal residue" evidence="1">
    <location>
        <position position="1"/>
    </location>
</feature>
<dbReference type="OrthoDB" id="2447332at2759"/>
<organism evidence="1 2">
    <name type="scientific">Dentiscutata erythropus</name>
    <dbReference type="NCBI Taxonomy" id="1348616"/>
    <lineage>
        <taxon>Eukaryota</taxon>
        <taxon>Fungi</taxon>
        <taxon>Fungi incertae sedis</taxon>
        <taxon>Mucoromycota</taxon>
        <taxon>Glomeromycotina</taxon>
        <taxon>Glomeromycetes</taxon>
        <taxon>Diversisporales</taxon>
        <taxon>Gigasporaceae</taxon>
        <taxon>Dentiscutata</taxon>
    </lineage>
</organism>
<keyword evidence="2" id="KW-1185">Reference proteome</keyword>
<dbReference type="Proteomes" id="UP000789405">
    <property type="component" value="Unassembled WGS sequence"/>
</dbReference>
<proteinExistence type="predicted"/>
<evidence type="ECO:0000313" key="1">
    <source>
        <dbReference type="EMBL" id="CAG8738953.1"/>
    </source>
</evidence>
<protein>
    <submittedName>
        <fullName evidence="1">10062_t:CDS:1</fullName>
    </submittedName>
</protein>
<comment type="caution">
    <text evidence="1">The sequence shown here is derived from an EMBL/GenBank/DDBJ whole genome shotgun (WGS) entry which is preliminary data.</text>
</comment>
<evidence type="ECO:0000313" key="2">
    <source>
        <dbReference type="Proteomes" id="UP000789405"/>
    </source>
</evidence>
<dbReference type="AlphaFoldDB" id="A0A9N9IKU8"/>
<reference evidence="1" key="1">
    <citation type="submission" date="2021-06" db="EMBL/GenBank/DDBJ databases">
        <authorList>
            <person name="Kallberg Y."/>
            <person name="Tangrot J."/>
            <person name="Rosling A."/>
        </authorList>
    </citation>
    <scope>NUCLEOTIDE SEQUENCE</scope>
    <source>
        <strain evidence="1">MA453B</strain>
    </source>
</reference>
<dbReference type="EMBL" id="CAJVPY010013169">
    <property type="protein sequence ID" value="CAG8738953.1"/>
    <property type="molecule type" value="Genomic_DNA"/>
</dbReference>
<accession>A0A9N9IKU8</accession>
<gene>
    <name evidence="1" type="ORF">DERYTH_LOCUS15827</name>
</gene>